<dbReference type="InterPro" id="IPR058248">
    <property type="entry name" value="Lxx211020-like"/>
</dbReference>
<dbReference type="InterPro" id="IPR007410">
    <property type="entry name" value="LpqE-like"/>
</dbReference>
<organism evidence="2 3">
    <name type="scientific">Donghicola eburneus</name>
    <dbReference type="NCBI Taxonomy" id="393278"/>
    <lineage>
        <taxon>Bacteria</taxon>
        <taxon>Pseudomonadati</taxon>
        <taxon>Pseudomonadota</taxon>
        <taxon>Alphaproteobacteria</taxon>
        <taxon>Rhodobacterales</taxon>
        <taxon>Roseobacteraceae</taxon>
        <taxon>Donghicola</taxon>
    </lineage>
</organism>
<dbReference type="RefSeq" id="WP_072705111.1">
    <property type="nucleotide sequence ID" value="NZ_FMJB01000040.1"/>
</dbReference>
<keyword evidence="3" id="KW-1185">Reference proteome</keyword>
<keyword evidence="1" id="KW-0732">Signal</keyword>
<dbReference type="EMBL" id="FMJB01000040">
    <property type="protein sequence ID" value="SCM66879.1"/>
    <property type="molecule type" value="Genomic_DNA"/>
</dbReference>
<dbReference type="Gene3D" id="2.60.40.1890">
    <property type="entry name" value="PCu(A)C copper chaperone"/>
    <property type="match status" value="1"/>
</dbReference>
<sequence>MTFALKAIAALSVCALPLSVGAEIAIKDAYARSASPVAKSGAAFFVIENTGTEDDQLIDARSDAAKKVELHTHIDAGNGVMQMRQDEDGFPVPAGGTHALARGGDHVMFMGLNAPFEQGNMLNVTLVFEKAGEIEVQIPVDLERQDAHGAMQHGKMDHGKMNSN</sequence>
<evidence type="ECO:0000313" key="2">
    <source>
        <dbReference type="EMBL" id="SCM66879.1"/>
    </source>
</evidence>
<dbReference type="SUPFAM" id="SSF110087">
    <property type="entry name" value="DR1885-like metal-binding protein"/>
    <property type="match status" value="1"/>
</dbReference>
<dbReference type="Proteomes" id="UP000184085">
    <property type="component" value="Unassembled WGS sequence"/>
</dbReference>
<feature type="chain" id="PRO_5009906621" evidence="1">
    <location>
        <begin position="23"/>
        <end position="164"/>
    </location>
</feature>
<dbReference type="InterPro" id="IPR036182">
    <property type="entry name" value="PCuAC_sf"/>
</dbReference>
<dbReference type="PANTHER" id="PTHR36302:SF1">
    <property type="entry name" value="COPPER CHAPERONE PCU(A)C"/>
    <property type="match status" value="1"/>
</dbReference>
<dbReference type="AlphaFoldDB" id="A0A1M4MWE7"/>
<reference evidence="3" key="1">
    <citation type="submission" date="2016-09" db="EMBL/GenBank/DDBJ databases">
        <authorList>
            <person name="Wibberg D."/>
        </authorList>
    </citation>
    <scope>NUCLEOTIDE SEQUENCE [LARGE SCALE GENOMIC DNA]</scope>
</reference>
<evidence type="ECO:0000313" key="3">
    <source>
        <dbReference type="Proteomes" id="UP000184085"/>
    </source>
</evidence>
<dbReference type="PANTHER" id="PTHR36302">
    <property type="entry name" value="BLR7088 PROTEIN"/>
    <property type="match status" value="1"/>
</dbReference>
<name>A0A1M4MWE7_9RHOB</name>
<evidence type="ECO:0000256" key="1">
    <source>
        <dbReference type="SAM" id="SignalP"/>
    </source>
</evidence>
<feature type="signal peptide" evidence="1">
    <location>
        <begin position="1"/>
        <end position="22"/>
    </location>
</feature>
<gene>
    <name evidence="2" type="ORF">KARMA_1061</name>
</gene>
<protein>
    <submittedName>
        <fullName evidence="2">Putative copper-binding protein</fullName>
    </submittedName>
</protein>
<dbReference type="Pfam" id="PF04314">
    <property type="entry name" value="PCuAC"/>
    <property type="match status" value="1"/>
</dbReference>
<accession>A0A1M4MWE7</accession>
<proteinExistence type="predicted"/>